<dbReference type="RefSeq" id="WP_404980017.1">
    <property type="nucleotide sequence ID" value="NZ_CABWJV010000006.1"/>
</dbReference>
<feature type="region of interest" description="Disordered" evidence="1">
    <location>
        <begin position="103"/>
        <end position="139"/>
    </location>
</feature>
<feature type="domain" description="YgjP-like metallopeptidase" evidence="2">
    <location>
        <begin position="48"/>
        <end position="255"/>
    </location>
</feature>
<dbReference type="InterPro" id="IPR053136">
    <property type="entry name" value="UTP_pyrophosphatase-like"/>
</dbReference>
<dbReference type="PANTHER" id="PTHR30399:SF1">
    <property type="entry name" value="UTP PYROPHOSPHATASE"/>
    <property type="match status" value="1"/>
</dbReference>
<evidence type="ECO:0000256" key="1">
    <source>
        <dbReference type="SAM" id="MobiDB-lite"/>
    </source>
</evidence>
<gene>
    <name evidence="3" type="ORF">BIFLH658_01899</name>
</gene>
<dbReference type="Pfam" id="PF01863">
    <property type="entry name" value="YgjP-like"/>
    <property type="match status" value="1"/>
</dbReference>
<evidence type="ECO:0000259" key="2">
    <source>
        <dbReference type="Pfam" id="PF01863"/>
    </source>
</evidence>
<organism evidence="3 4">
    <name type="scientific">Bifidobacterium pseudocatenulatum</name>
    <dbReference type="NCBI Taxonomy" id="28026"/>
    <lineage>
        <taxon>Bacteria</taxon>
        <taxon>Bacillati</taxon>
        <taxon>Actinomycetota</taxon>
        <taxon>Actinomycetes</taxon>
        <taxon>Bifidobacteriales</taxon>
        <taxon>Bifidobacteriaceae</taxon>
        <taxon>Bifidobacterium</taxon>
    </lineage>
</organism>
<keyword evidence="4" id="KW-1185">Reference proteome</keyword>
<dbReference type="EMBL" id="CABWJV010000006">
    <property type="protein sequence ID" value="VWQ26376.1"/>
    <property type="molecule type" value="Genomic_DNA"/>
</dbReference>
<dbReference type="CDD" id="cd07344">
    <property type="entry name" value="M48_yhfN_like"/>
    <property type="match status" value="1"/>
</dbReference>
<dbReference type="Proteomes" id="UP000494211">
    <property type="component" value="Unassembled WGS sequence"/>
</dbReference>
<comment type="caution">
    <text evidence="3">The sequence shown here is derived from an EMBL/GenBank/DDBJ whole genome shotgun (WGS) entry which is preliminary data.</text>
</comment>
<evidence type="ECO:0000313" key="3">
    <source>
        <dbReference type="EMBL" id="VWQ26376.1"/>
    </source>
</evidence>
<feature type="compositionally biased region" description="Polar residues" evidence="1">
    <location>
        <begin position="1"/>
        <end position="14"/>
    </location>
</feature>
<reference evidence="3 4" key="1">
    <citation type="submission" date="2019-10" db="EMBL/GenBank/DDBJ databases">
        <authorList>
            <consortium name="Melissa Lawson"/>
            <person name="O'neill I."/>
        </authorList>
    </citation>
    <scope>NUCLEOTIDE SEQUENCE [LARGE SCALE GENOMIC DNA]</scope>
    <source>
        <strain evidence="3">LH_658</strain>
    </source>
</reference>
<dbReference type="PANTHER" id="PTHR30399">
    <property type="entry name" value="UNCHARACTERIZED PROTEIN YGJP"/>
    <property type="match status" value="1"/>
</dbReference>
<accession>A0ABY6YDZ2</accession>
<protein>
    <submittedName>
        <fullName evidence="3">SprT-like family protein</fullName>
    </submittedName>
</protein>
<dbReference type="InterPro" id="IPR002725">
    <property type="entry name" value="YgjP-like_metallopeptidase"/>
</dbReference>
<proteinExistence type="predicted"/>
<name>A0ABY6YDZ2_BIFPS</name>
<evidence type="ECO:0000313" key="4">
    <source>
        <dbReference type="Proteomes" id="UP000494211"/>
    </source>
</evidence>
<feature type="region of interest" description="Disordered" evidence="1">
    <location>
        <begin position="1"/>
        <end position="28"/>
    </location>
</feature>
<sequence length="258" mass="29561">MPNNHRSQRNNSGRASRGVRNRNRTLSEETTQIAGMTVTIVRKAIKNMYLRIKPPNAQIVISAPSRMSQAAIARFVTERKPWIERARRTMLQAKDEQIRQSDFNGLDRVNGSHGPDNLNGLENSGGVGDRNNPGDPNSLNNPRVFVWNDAAKERAVRAINAQLPVLLAKWSPIIGRKPTHVTLRIMTSRWGSCTPKTGRIRLNLQLGLMDPRFLEYVLVHEMTHLWENGHGEDFQRRMSAYLPQWRQLRRDLNRHVVL</sequence>
<dbReference type="Gene3D" id="3.30.2010.10">
    <property type="entry name" value="Metalloproteases ('zincins'), catalytic domain"/>
    <property type="match status" value="1"/>
</dbReference>